<dbReference type="Proteomes" id="UP000009046">
    <property type="component" value="Unassembled WGS sequence"/>
</dbReference>
<evidence type="ECO:0000256" key="1">
    <source>
        <dbReference type="ARBA" id="ARBA00005928"/>
    </source>
</evidence>
<evidence type="ECO:0000313" key="9">
    <source>
        <dbReference type="Proteomes" id="UP000009046"/>
    </source>
</evidence>
<evidence type="ECO:0000313" key="8">
    <source>
        <dbReference type="EnsemblMetazoa" id="PHUM365940-PA"/>
    </source>
</evidence>
<keyword evidence="2 4" id="KW-0444">Lipid biosynthesis</keyword>
<dbReference type="InterPro" id="IPR036291">
    <property type="entry name" value="NAD(P)-bd_dom_sf"/>
</dbReference>
<evidence type="ECO:0000256" key="4">
    <source>
        <dbReference type="RuleBase" id="RU363097"/>
    </source>
</evidence>
<dbReference type="InterPro" id="IPR026055">
    <property type="entry name" value="FAR"/>
</dbReference>
<dbReference type="GO" id="GO:0035336">
    <property type="term" value="P:long-chain fatty-acyl-CoA metabolic process"/>
    <property type="evidence" value="ECO:0007669"/>
    <property type="project" value="TreeGrafter"/>
</dbReference>
<dbReference type="EMBL" id="DS235379">
    <property type="protein sequence ID" value="EEB15404.1"/>
    <property type="molecule type" value="Genomic_DNA"/>
</dbReference>
<organism>
    <name type="scientific">Pediculus humanus subsp. corporis</name>
    <name type="common">Body louse</name>
    <dbReference type="NCBI Taxonomy" id="121224"/>
    <lineage>
        <taxon>Eukaryota</taxon>
        <taxon>Metazoa</taxon>
        <taxon>Ecdysozoa</taxon>
        <taxon>Arthropoda</taxon>
        <taxon>Hexapoda</taxon>
        <taxon>Insecta</taxon>
        <taxon>Pterygota</taxon>
        <taxon>Neoptera</taxon>
        <taxon>Paraneoptera</taxon>
        <taxon>Psocodea</taxon>
        <taxon>Troctomorpha</taxon>
        <taxon>Phthiraptera</taxon>
        <taxon>Anoplura</taxon>
        <taxon>Pediculidae</taxon>
        <taxon>Pediculus</taxon>
    </lineage>
</organism>
<keyword evidence="4" id="KW-0472">Membrane</keyword>
<dbReference type="PANTHER" id="PTHR11011">
    <property type="entry name" value="MALE STERILITY PROTEIN 2-RELATED"/>
    <property type="match status" value="1"/>
</dbReference>
<keyword evidence="3 4" id="KW-0443">Lipid metabolism</keyword>
<comment type="similarity">
    <text evidence="1 4">Belongs to the fatty acyl-CoA reductase family.</text>
</comment>
<reference evidence="8" key="3">
    <citation type="submission" date="2020-05" db="UniProtKB">
        <authorList>
            <consortium name="EnsemblMetazoa"/>
        </authorList>
    </citation>
    <scope>IDENTIFICATION</scope>
    <source>
        <strain evidence="8">USDA</strain>
    </source>
</reference>
<dbReference type="CDD" id="cd09071">
    <property type="entry name" value="FAR_C"/>
    <property type="match status" value="1"/>
</dbReference>
<dbReference type="CTD" id="8233464"/>
<dbReference type="Pfam" id="PF03015">
    <property type="entry name" value="Sterile"/>
    <property type="match status" value="1"/>
</dbReference>
<feature type="domain" description="Fatty acyl-CoA reductase C-terminal" evidence="5">
    <location>
        <begin position="232"/>
        <end position="324"/>
    </location>
</feature>
<dbReference type="OMA" id="MHIMMAI"/>
<evidence type="ECO:0000256" key="2">
    <source>
        <dbReference type="ARBA" id="ARBA00022516"/>
    </source>
</evidence>
<dbReference type="Gene3D" id="3.40.50.720">
    <property type="entry name" value="NAD(P)-binding Rossmann-like Domain"/>
    <property type="match status" value="1"/>
</dbReference>
<dbReference type="eggNOG" id="KOG1221">
    <property type="taxonomic scope" value="Eukaryota"/>
</dbReference>
<dbReference type="GO" id="GO:0102965">
    <property type="term" value="F:alcohol-forming long-chain fatty acyl-CoA reductase activity"/>
    <property type="evidence" value="ECO:0007669"/>
    <property type="project" value="UniProtKB-EC"/>
</dbReference>
<evidence type="ECO:0000256" key="3">
    <source>
        <dbReference type="ARBA" id="ARBA00023098"/>
    </source>
</evidence>
<protein>
    <recommendedName>
        <fullName evidence="4">Fatty acyl-CoA reductase</fullName>
        <ecNumber evidence="4">1.2.1.84</ecNumber>
    </recommendedName>
</protein>
<comment type="function">
    <text evidence="4">Catalyzes the reduction of fatty acyl-CoA to fatty alcohols.</text>
</comment>
<name>E0VPU8_PEDHC</name>
<evidence type="ECO:0000313" key="7">
    <source>
        <dbReference type="EMBL" id="EEB15404.1"/>
    </source>
</evidence>
<dbReference type="EnsemblMetazoa" id="PHUM365940-RA">
    <property type="protein sequence ID" value="PHUM365940-PA"/>
    <property type="gene ID" value="PHUM365940"/>
</dbReference>
<dbReference type="OrthoDB" id="429813at2759"/>
<dbReference type="InParanoid" id="E0VPU8"/>
<dbReference type="SUPFAM" id="SSF51735">
    <property type="entry name" value="NAD(P)-binding Rossmann-fold domains"/>
    <property type="match status" value="1"/>
</dbReference>
<reference evidence="7" key="2">
    <citation type="submission" date="2007-04" db="EMBL/GenBank/DDBJ databases">
        <title>The genome of the human body louse.</title>
        <authorList>
            <consortium name="The Human Body Louse Genome Consortium"/>
            <person name="Kirkness E."/>
            <person name="Walenz B."/>
            <person name="Hass B."/>
            <person name="Bruggner R."/>
            <person name="Strausberg R."/>
        </authorList>
    </citation>
    <scope>NUCLEOTIDE SEQUENCE</scope>
    <source>
        <strain evidence="7">USDA</strain>
    </source>
</reference>
<dbReference type="EMBL" id="AAZO01004261">
    <property type="status" value="NOT_ANNOTATED_CDS"/>
    <property type="molecule type" value="Genomic_DNA"/>
</dbReference>
<dbReference type="InterPro" id="IPR033640">
    <property type="entry name" value="FAR_C"/>
</dbReference>
<dbReference type="InterPro" id="IPR013120">
    <property type="entry name" value="FAR_NAD-bd"/>
</dbReference>
<dbReference type="VEuPathDB" id="VectorBase:PHUM365940"/>
<dbReference type="EC" id="1.2.1.84" evidence="4"/>
<accession>E0VPU8</accession>
<dbReference type="HOGENOM" id="CLU_024661_3_1_1"/>
<dbReference type="Pfam" id="PF07993">
    <property type="entry name" value="NAD_binding_4"/>
    <property type="match status" value="1"/>
</dbReference>
<feature type="transmembrane region" description="Helical" evidence="4">
    <location>
        <begin position="341"/>
        <end position="359"/>
    </location>
</feature>
<keyword evidence="9" id="KW-1185">Reference proteome</keyword>
<keyword evidence="4" id="KW-0560">Oxidoreductase</keyword>
<feature type="domain" description="Thioester reductase (TE)" evidence="6">
    <location>
        <begin position="1"/>
        <end position="158"/>
    </location>
</feature>
<proteinExistence type="inferred from homology"/>
<gene>
    <name evidence="8" type="primary">8233464</name>
    <name evidence="7" type="ORF">Phum_PHUM365940</name>
</gene>
<dbReference type="GO" id="GO:0005777">
    <property type="term" value="C:peroxisome"/>
    <property type="evidence" value="ECO:0007669"/>
    <property type="project" value="TreeGrafter"/>
</dbReference>
<evidence type="ECO:0000259" key="6">
    <source>
        <dbReference type="Pfam" id="PF07993"/>
    </source>
</evidence>
<evidence type="ECO:0000259" key="5">
    <source>
        <dbReference type="Pfam" id="PF03015"/>
    </source>
</evidence>
<sequence>MNTRGTHEALKLASQMKFLDSFLYVSTTYCNTHKEVIEECVYPAPGDWKKLIKLAENMDAHTLDIYAPKILGQFPNTYTFTKALAEQVCLSFKDEIPIIIFRPSIVIASITEPLPGWIDNFNGPVGLLVASGKGIIRTIYGNPECSSDYIPVDLAIKGIIVAAWYQGISRGMNPDLVVYNASSYAIKQITQEKLTQIAHHATVQVPLNDIIWFPTATTTNCKFIYYANVLLLHVLPAIVIDFILKLYKKKPMLLRLQRKIFHANNALAYFVTQQWSFKNDKTFALADKILDEDFEDFHYKKVDVDEVEFFITASYGARQYLLHEDNIGLPEAKKHQQKMYWVHKVTNLGVLLFLLYVTYKLNLVQTFRNFLIMIINYFVKIFE</sequence>
<keyword evidence="4" id="KW-1133">Transmembrane helix</keyword>
<dbReference type="RefSeq" id="XP_002428142.1">
    <property type="nucleotide sequence ID" value="XM_002428097.1"/>
</dbReference>
<keyword evidence="4" id="KW-0521">NADP</keyword>
<comment type="catalytic activity">
    <reaction evidence="4">
        <text>a long-chain fatty acyl-CoA + 2 NADPH + 2 H(+) = a long-chain primary fatty alcohol + 2 NADP(+) + CoA</text>
        <dbReference type="Rhea" id="RHEA:52716"/>
        <dbReference type="ChEBI" id="CHEBI:15378"/>
        <dbReference type="ChEBI" id="CHEBI:57287"/>
        <dbReference type="ChEBI" id="CHEBI:57783"/>
        <dbReference type="ChEBI" id="CHEBI:58349"/>
        <dbReference type="ChEBI" id="CHEBI:77396"/>
        <dbReference type="ChEBI" id="CHEBI:83139"/>
        <dbReference type="EC" id="1.2.1.84"/>
    </reaction>
</comment>
<dbReference type="PANTHER" id="PTHR11011:SF24">
    <property type="entry name" value="FATTY ACYL-COA REDUCTASE"/>
    <property type="match status" value="1"/>
</dbReference>
<dbReference type="KEGG" id="phu:Phum_PHUM365940"/>
<feature type="transmembrane region" description="Helical" evidence="4">
    <location>
        <begin position="223"/>
        <end position="244"/>
    </location>
</feature>
<dbReference type="GeneID" id="8233464"/>
<dbReference type="GO" id="GO:0080019">
    <property type="term" value="F:alcohol-forming very long-chain fatty acyl-CoA reductase activity"/>
    <property type="evidence" value="ECO:0007669"/>
    <property type="project" value="InterPro"/>
</dbReference>
<reference evidence="7" key="1">
    <citation type="submission" date="2007-04" db="EMBL/GenBank/DDBJ databases">
        <title>Annotation of Pediculus humanus corporis strain USDA.</title>
        <authorList>
            <person name="Kirkness E."/>
            <person name="Hannick L."/>
            <person name="Hass B."/>
            <person name="Bruggner R."/>
            <person name="Lawson D."/>
            <person name="Bidwell S."/>
            <person name="Joardar V."/>
            <person name="Caler E."/>
            <person name="Walenz B."/>
            <person name="Inman J."/>
            <person name="Schobel S."/>
            <person name="Galinsky K."/>
            <person name="Amedeo P."/>
            <person name="Strausberg R."/>
        </authorList>
    </citation>
    <scope>NUCLEOTIDE SEQUENCE</scope>
    <source>
        <strain evidence="7">USDA</strain>
    </source>
</reference>
<keyword evidence="4" id="KW-0812">Transmembrane</keyword>
<dbReference type="AlphaFoldDB" id="E0VPU8"/>